<dbReference type="PANTHER" id="PTHR24243">
    <property type="entry name" value="G-PROTEIN COUPLED RECEPTOR"/>
    <property type="match status" value="1"/>
</dbReference>
<evidence type="ECO:0000256" key="4">
    <source>
        <dbReference type="ARBA" id="ARBA00023040"/>
    </source>
</evidence>
<dbReference type="PANTHER" id="PTHR24243:SF230">
    <property type="entry name" value="G-PROTEIN COUPLED RECEPTORS FAMILY 1 PROFILE DOMAIN-CONTAINING PROTEIN"/>
    <property type="match status" value="1"/>
</dbReference>
<feature type="transmembrane region" description="Helical" evidence="8">
    <location>
        <begin position="222"/>
        <end position="242"/>
    </location>
</feature>
<evidence type="ECO:0000313" key="11">
    <source>
        <dbReference type="EMBL" id="CAF4151132.1"/>
    </source>
</evidence>
<organism evidence="10 12">
    <name type="scientific">Rotaria sordida</name>
    <dbReference type="NCBI Taxonomy" id="392033"/>
    <lineage>
        <taxon>Eukaryota</taxon>
        <taxon>Metazoa</taxon>
        <taxon>Spiralia</taxon>
        <taxon>Gnathifera</taxon>
        <taxon>Rotifera</taxon>
        <taxon>Eurotatoria</taxon>
        <taxon>Bdelloidea</taxon>
        <taxon>Philodinida</taxon>
        <taxon>Philodinidae</taxon>
        <taxon>Rotaria</taxon>
    </lineage>
</organism>
<dbReference type="Gene3D" id="1.20.1070.10">
    <property type="entry name" value="Rhodopsin 7-helix transmembrane proteins"/>
    <property type="match status" value="1"/>
</dbReference>
<dbReference type="AlphaFoldDB" id="A0A815SZ24"/>
<feature type="domain" description="G-protein coupled receptors family 1 profile" evidence="9">
    <location>
        <begin position="24"/>
        <end position="278"/>
    </location>
</feature>
<evidence type="ECO:0000256" key="6">
    <source>
        <dbReference type="ARBA" id="ARBA00023170"/>
    </source>
</evidence>
<dbReference type="Proteomes" id="UP000663864">
    <property type="component" value="Unassembled WGS sequence"/>
</dbReference>
<evidence type="ECO:0000313" key="10">
    <source>
        <dbReference type="EMBL" id="CAF1495158.1"/>
    </source>
</evidence>
<dbReference type="PRINTS" id="PR00237">
    <property type="entry name" value="GPCRRHODOPSN"/>
</dbReference>
<feature type="transmembrane region" description="Helical" evidence="8">
    <location>
        <begin position="123"/>
        <end position="144"/>
    </location>
</feature>
<feature type="transmembrane region" description="Helical" evidence="8">
    <location>
        <begin position="44"/>
        <end position="65"/>
    </location>
</feature>
<feature type="transmembrane region" description="Helical" evidence="8">
    <location>
        <begin position="254"/>
        <end position="276"/>
    </location>
</feature>
<dbReference type="GO" id="GO:0004930">
    <property type="term" value="F:G protein-coupled receptor activity"/>
    <property type="evidence" value="ECO:0007669"/>
    <property type="project" value="UniProtKB-KW"/>
</dbReference>
<keyword evidence="5 8" id="KW-0472">Membrane</keyword>
<reference evidence="10" key="1">
    <citation type="submission" date="2021-02" db="EMBL/GenBank/DDBJ databases">
        <authorList>
            <person name="Nowell W R."/>
        </authorList>
    </citation>
    <scope>NUCLEOTIDE SEQUENCE</scope>
</reference>
<comment type="subcellular location">
    <subcellularLocation>
        <location evidence="1">Membrane</location>
        <topology evidence="1">Multi-pass membrane protein</topology>
    </subcellularLocation>
</comment>
<dbReference type="InterPro" id="IPR017452">
    <property type="entry name" value="GPCR_Rhodpsn_7TM"/>
</dbReference>
<keyword evidence="2 8" id="KW-0812">Transmembrane</keyword>
<dbReference type="Proteomes" id="UP000663836">
    <property type="component" value="Unassembled WGS sequence"/>
</dbReference>
<dbReference type="GO" id="GO:0005886">
    <property type="term" value="C:plasma membrane"/>
    <property type="evidence" value="ECO:0007669"/>
    <property type="project" value="TreeGrafter"/>
</dbReference>
<keyword evidence="3 8" id="KW-1133">Transmembrane helix</keyword>
<keyword evidence="7" id="KW-0807">Transducer</keyword>
<evidence type="ECO:0000256" key="3">
    <source>
        <dbReference type="ARBA" id="ARBA00022989"/>
    </source>
</evidence>
<evidence type="ECO:0000256" key="7">
    <source>
        <dbReference type="ARBA" id="ARBA00023224"/>
    </source>
</evidence>
<dbReference type="SUPFAM" id="SSF81321">
    <property type="entry name" value="Family A G protein-coupled receptor-like"/>
    <property type="match status" value="1"/>
</dbReference>
<comment type="caution">
    <text evidence="10">The sequence shown here is derived from an EMBL/GenBank/DDBJ whole genome shotgun (WGS) entry which is preliminary data.</text>
</comment>
<feature type="transmembrane region" description="Helical" evidence="8">
    <location>
        <begin position="177"/>
        <end position="201"/>
    </location>
</feature>
<gene>
    <name evidence="11" type="ORF">JBS370_LOCUS33995</name>
    <name evidence="10" type="ORF">ZHD862_LOCUS37195</name>
</gene>
<evidence type="ECO:0000256" key="1">
    <source>
        <dbReference type="ARBA" id="ARBA00004141"/>
    </source>
</evidence>
<evidence type="ECO:0000313" key="12">
    <source>
        <dbReference type="Proteomes" id="UP000663864"/>
    </source>
</evidence>
<accession>A0A815SZ24</accession>
<protein>
    <recommendedName>
        <fullName evidence="9">G-protein coupled receptors family 1 profile domain-containing protein</fullName>
    </recommendedName>
</protein>
<evidence type="ECO:0000256" key="5">
    <source>
        <dbReference type="ARBA" id="ARBA00023136"/>
    </source>
</evidence>
<feature type="transmembrane region" description="Helical" evidence="8">
    <location>
        <begin position="85"/>
        <end position="103"/>
    </location>
</feature>
<feature type="transmembrane region" description="Helical" evidence="8">
    <location>
        <begin position="12"/>
        <end position="32"/>
    </location>
</feature>
<dbReference type="EMBL" id="CAJNOT010006732">
    <property type="protein sequence ID" value="CAF1495158.1"/>
    <property type="molecule type" value="Genomic_DNA"/>
</dbReference>
<evidence type="ECO:0000256" key="8">
    <source>
        <dbReference type="SAM" id="Phobius"/>
    </source>
</evidence>
<dbReference type="Pfam" id="PF00001">
    <property type="entry name" value="7tm_1"/>
    <property type="match status" value="1"/>
</dbReference>
<dbReference type="InterPro" id="IPR000276">
    <property type="entry name" value="GPCR_Rhodpsn"/>
</dbReference>
<dbReference type="SMART" id="SM01381">
    <property type="entry name" value="7TM_GPCR_Srsx"/>
    <property type="match status" value="1"/>
</dbReference>
<name>A0A815SZ24_9BILA</name>
<dbReference type="CDD" id="cd00637">
    <property type="entry name" value="7tm_classA_rhodopsin-like"/>
    <property type="match status" value="1"/>
</dbReference>
<sequence length="320" mass="37457">MESPLAQKIGLYGYIFTFPLGFIGHILSLVTFSSQTLRVTSTGFLFICLTLSDIIYQLMSINDFIIQVLRVPTSKSVYLCRLRTFILNFSTFTSAWILVLISMDRLIRVRFPHKQRQLCTPKLAALFVSITCICSIIFTCHVLQSDFGFSDPISPLCGPSRFELTFYSKFYFNIWPILQLFITYFIPNCLMIVSVICIRISMNVQQIQFIRSRRREKNEQQMFILMASSIICFAICTLSYSIHRIVYQRFGVNLTTLIEIAILTVLLNINYCYNFYIHCLTSKFFREKFIEQFKRIFCCWKRQIINTSVHPLSLMTKPRN</sequence>
<keyword evidence="4" id="KW-0297">G-protein coupled receptor</keyword>
<keyword evidence="6" id="KW-0675">Receptor</keyword>
<dbReference type="EMBL" id="CAJOBD010010341">
    <property type="protein sequence ID" value="CAF4151132.1"/>
    <property type="molecule type" value="Genomic_DNA"/>
</dbReference>
<dbReference type="PROSITE" id="PS50262">
    <property type="entry name" value="G_PROTEIN_RECEP_F1_2"/>
    <property type="match status" value="1"/>
</dbReference>
<proteinExistence type="predicted"/>
<evidence type="ECO:0000259" key="9">
    <source>
        <dbReference type="PROSITE" id="PS50262"/>
    </source>
</evidence>
<evidence type="ECO:0000256" key="2">
    <source>
        <dbReference type="ARBA" id="ARBA00022692"/>
    </source>
</evidence>